<accession>A0A8T0NNW4</accession>
<comment type="caution">
    <text evidence="3">The sequence shown here is derived from an EMBL/GenBank/DDBJ whole genome shotgun (WGS) entry which is preliminary data.</text>
</comment>
<gene>
    <name evidence="3" type="ORF">PVAP13_9KG204485</name>
</gene>
<evidence type="ECO:0000259" key="2">
    <source>
        <dbReference type="Pfam" id="PF14303"/>
    </source>
</evidence>
<proteinExistence type="predicted"/>
<sequence length="396" mass="45701">MQHVINNTYQGCDTDEERLHLDATVNSASQPWMLRNQHYGMHPQTPPYYRSPHNVGMPPPHEEPMHHSMQQPMHHPIQQMQGGASASNAAGASRVKQPNFTPEEDILLTKWWVSICTNPVVNTSQRREDMWSRICSGYNSQCSPYPKRSKKSITKRWEGIKAECTIFSHRYAEIVRINPSGMSDADKTTEALARYAGAQKKPFNYMHCWKYLKDEPKWHEEVEKPTTSNEDEDCMETVDGASNQVDTTDDTSTSSSGNGKRPLGSDSSKASRKKTAESFASKMHELWSDRHSYMKETQNEKNVLLAHIVAIEKEKLDRQVELEKEKMEHNMRLEECRLAIEDRRLAQEEKEREARIVANEERFLSIDLDMCIPRLRPFYKAQQDKILAKYTNPSSD</sequence>
<evidence type="ECO:0000313" key="3">
    <source>
        <dbReference type="EMBL" id="KAG2548876.1"/>
    </source>
</evidence>
<dbReference type="Pfam" id="PF14303">
    <property type="entry name" value="NAM-associated"/>
    <property type="match status" value="1"/>
</dbReference>
<dbReference type="PANTHER" id="PTHR45023">
    <property type="match status" value="1"/>
</dbReference>
<reference evidence="3" key="1">
    <citation type="submission" date="2020-05" db="EMBL/GenBank/DDBJ databases">
        <title>WGS assembly of Panicum virgatum.</title>
        <authorList>
            <person name="Lovell J.T."/>
            <person name="Jenkins J."/>
            <person name="Shu S."/>
            <person name="Juenger T.E."/>
            <person name="Schmutz J."/>
        </authorList>
    </citation>
    <scope>NUCLEOTIDE SEQUENCE</scope>
    <source>
        <strain evidence="3">AP13</strain>
    </source>
</reference>
<protein>
    <recommendedName>
        <fullName evidence="2">No apical meristem-associated C-terminal domain-containing protein</fullName>
    </recommendedName>
</protein>
<keyword evidence="4" id="KW-1185">Reference proteome</keyword>
<dbReference type="InterPro" id="IPR029466">
    <property type="entry name" value="NAM-associated_C"/>
</dbReference>
<dbReference type="Proteomes" id="UP000823388">
    <property type="component" value="Chromosome 9K"/>
</dbReference>
<organism evidence="3 4">
    <name type="scientific">Panicum virgatum</name>
    <name type="common">Blackwell switchgrass</name>
    <dbReference type="NCBI Taxonomy" id="38727"/>
    <lineage>
        <taxon>Eukaryota</taxon>
        <taxon>Viridiplantae</taxon>
        <taxon>Streptophyta</taxon>
        <taxon>Embryophyta</taxon>
        <taxon>Tracheophyta</taxon>
        <taxon>Spermatophyta</taxon>
        <taxon>Magnoliopsida</taxon>
        <taxon>Liliopsida</taxon>
        <taxon>Poales</taxon>
        <taxon>Poaceae</taxon>
        <taxon>PACMAD clade</taxon>
        <taxon>Panicoideae</taxon>
        <taxon>Panicodae</taxon>
        <taxon>Paniceae</taxon>
        <taxon>Panicinae</taxon>
        <taxon>Panicum</taxon>
        <taxon>Panicum sect. Hiantes</taxon>
    </lineage>
</organism>
<dbReference type="EMBL" id="CM029053">
    <property type="protein sequence ID" value="KAG2548876.1"/>
    <property type="molecule type" value="Genomic_DNA"/>
</dbReference>
<feature type="domain" description="No apical meristem-associated C-terminal" evidence="2">
    <location>
        <begin position="201"/>
        <end position="386"/>
    </location>
</feature>
<evidence type="ECO:0000256" key="1">
    <source>
        <dbReference type="SAM" id="MobiDB-lite"/>
    </source>
</evidence>
<dbReference type="AlphaFoldDB" id="A0A8T0NNW4"/>
<evidence type="ECO:0000313" key="4">
    <source>
        <dbReference type="Proteomes" id="UP000823388"/>
    </source>
</evidence>
<name>A0A8T0NNW4_PANVG</name>
<dbReference type="PANTHER" id="PTHR45023:SF4">
    <property type="entry name" value="GLYCINE-RICH PROTEIN-RELATED"/>
    <property type="match status" value="1"/>
</dbReference>
<feature type="region of interest" description="Disordered" evidence="1">
    <location>
        <begin position="221"/>
        <end position="277"/>
    </location>
</feature>